<keyword evidence="4" id="KW-1003">Cell membrane</keyword>
<dbReference type="PANTHER" id="PTHR30472:SF70">
    <property type="entry name" value="MOLYBDATE IMPORT SYSTEM PERMEASE PROTEIN MOLB"/>
    <property type="match status" value="1"/>
</dbReference>
<dbReference type="CDD" id="cd06550">
    <property type="entry name" value="TM_ABC_iron-siderophores_like"/>
    <property type="match status" value="1"/>
</dbReference>
<evidence type="ECO:0000256" key="6">
    <source>
        <dbReference type="ARBA" id="ARBA00022989"/>
    </source>
</evidence>
<evidence type="ECO:0000313" key="10">
    <source>
        <dbReference type="Proteomes" id="UP001304071"/>
    </source>
</evidence>
<feature type="transmembrane region" description="Helical" evidence="8">
    <location>
        <begin position="86"/>
        <end position="106"/>
    </location>
</feature>
<evidence type="ECO:0000256" key="2">
    <source>
        <dbReference type="ARBA" id="ARBA00007935"/>
    </source>
</evidence>
<feature type="transmembrane region" description="Helical" evidence="8">
    <location>
        <begin position="168"/>
        <end position="191"/>
    </location>
</feature>
<dbReference type="InterPro" id="IPR037294">
    <property type="entry name" value="ABC_BtuC-like"/>
</dbReference>
<feature type="transmembrane region" description="Helical" evidence="8">
    <location>
        <begin position="329"/>
        <end position="347"/>
    </location>
</feature>
<dbReference type="SUPFAM" id="SSF81345">
    <property type="entry name" value="ABC transporter involved in vitamin B12 uptake, BtuC"/>
    <property type="match status" value="1"/>
</dbReference>
<keyword evidence="7 8" id="KW-0472">Membrane</keyword>
<evidence type="ECO:0000256" key="7">
    <source>
        <dbReference type="ARBA" id="ARBA00023136"/>
    </source>
</evidence>
<dbReference type="RefSeq" id="WP_261895889.1">
    <property type="nucleotide sequence ID" value="NZ_AP024895.1"/>
</dbReference>
<dbReference type="Gene3D" id="1.10.3470.10">
    <property type="entry name" value="ABC transporter involved in vitamin B12 uptake, BtuC"/>
    <property type="match status" value="1"/>
</dbReference>
<keyword evidence="6 8" id="KW-1133">Transmembrane helix</keyword>
<evidence type="ECO:0000256" key="5">
    <source>
        <dbReference type="ARBA" id="ARBA00022692"/>
    </source>
</evidence>
<sequence>MSSELLDKTSQSSERLVSLWHSYGLKMVGLLALVLIVLVFGLTVGSYPVSWQQVVTALGRELQNAPLNEHELLIHDVIFAIRLPRVLAAVIVGMALATAGSAYQAIFRNPLVSPGILGVLSGAAFGATLGMLLHQSDLWIQVWAFGFGLVAVMVGLLIGQMFGGASLIMLILGGMLSSALFGAFLSIIKYLADPTDELPSITYWLMGSLGMTSLSETLWLAIPIVISTLLLWMLGRALDILSMGDQEALSLGVPVKTVRYVVIGLATLISALSVSIAGMIGWIGLLAPHIARLVLGPMNTRLLPASTLLGAVFLVLADCVARTAAQVEIPIGIVTECMGLPMFLLVLHRAKQGWN</sequence>
<comment type="similarity">
    <text evidence="2">Belongs to the binding-protein-dependent transport system permease family. FecCD subfamily.</text>
</comment>
<feature type="transmembrane region" description="Helical" evidence="8">
    <location>
        <begin position="260"/>
        <end position="287"/>
    </location>
</feature>
<feature type="transmembrane region" description="Helical" evidence="8">
    <location>
        <begin position="140"/>
        <end position="162"/>
    </location>
</feature>
<evidence type="ECO:0000256" key="1">
    <source>
        <dbReference type="ARBA" id="ARBA00004651"/>
    </source>
</evidence>
<dbReference type="InterPro" id="IPR000522">
    <property type="entry name" value="ABC_transptr_permease_BtuC"/>
</dbReference>
<evidence type="ECO:0000256" key="3">
    <source>
        <dbReference type="ARBA" id="ARBA00022448"/>
    </source>
</evidence>
<gene>
    <name evidence="9" type="ORF">R8Z52_09200</name>
</gene>
<protein>
    <submittedName>
        <fullName evidence="9">Iron ABC transporter permease</fullName>
    </submittedName>
</protein>
<keyword evidence="5 8" id="KW-0812">Transmembrane</keyword>
<organism evidence="9 10">
    <name type="scientific">Vibrio porteresiae DSM 19223</name>
    <dbReference type="NCBI Taxonomy" id="1123496"/>
    <lineage>
        <taxon>Bacteria</taxon>
        <taxon>Pseudomonadati</taxon>
        <taxon>Pseudomonadota</taxon>
        <taxon>Gammaproteobacteria</taxon>
        <taxon>Vibrionales</taxon>
        <taxon>Vibrionaceae</taxon>
        <taxon>Vibrio</taxon>
    </lineage>
</organism>
<dbReference type="Pfam" id="PF01032">
    <property type="entry name" value="FecCD"/>
    <property type="match status" value="1"/>
</dbReference>
<evidence type="ECO:0000313" key="9">
    <source>
        <dbReference type="EMBL" id="WPC72314.1"/>
    </source>
</evidence>
<name>A0ABZ0Q7B0_9VIBR</name>
<feature type="transmembrane region" description="Helical" evidence="8">
    <location>
        <begin position="299"/>
        <end position="317"/>
    </location>
</feature>
<evidence type="ECO:0000256" key="8">
    <source>
        <dbReference type="SAM" id="Phobius"/>
    </source>
</evidence>
<dbReference type="PANTHER" id="PTHR30472">
    <property type="entry name" value="FERRIC ENTEROBACTIN TRANSPORT SYSTEM PERMEASE PROTEIN"/>
    <property type="match status" value="1"/>
</dbReference>
<dbReference type="EMBL" id="CP138203">
    <property type="protein sequence ID" value="WPC72314.1"/>
    <property type="molecule type" value="Genomic_DNA"/>
</dbReference>
<evidence type="ECO:0000256" key="4">
    <source>
        <dbReference type="ARBA" id="ARBA00022475"/>
    </source>
</evidence>
<proteinExistence type="inferred from homology"/>
<keyword evidence="10" id="KW-1185">Reference proteome</keyword>
<reference evidence="9 10" key="1">
    <citation type="submission" date="2023-11" db="EMBL/GenBank/DDBJ databases">
        <title>Plant-associative lifestyle of Vibrio porteresiae and its evolutionary dynamics.</title>
        <authorList>
            <person name="Rameshkumar N."/>
            <person name="Kirti K."/>
        </authorList>
    </citation>
    <scope>NUCLEOTIDE SEQUENCE [LARGE SCALE GENOMIC DNA]</scope>
    <source>
        <strain evidence="9 10">MSSRF30</strain>
    </source>
</reference>
<feature type="transmembrane region" description="Helical" evidence="8">
    <location>
        <begin position="203"/>
        <end position="234"/>
    </location>
</feature>
<dbReference type="Proteomes" id="UP001304071">
    <property type="component" value="Chromosome 1"/>
</dbReference>
<accession>A0ABZ0Q7B0</accession>
<keyword evidence="3" id="KW-0813">Transport</keyword>
<feature type="transmembrane region" description="Helical" evidence="8">
    <location>
        <begin position="112"/>
        <end position="133"/>
    </location>
</feature>
<feature type="transmembrane region" description="Helical" evidence="8">
    <location>
        <begin position="20"/>
        <end position="44"/>
    </location>
</feature>
<comment type="subcellular location">
    <subcellularLocation>
        <location evidence="1">Cell membrane</location>
        <topology evidence="1">Multi-pass membrane protein</topology>
    </subcellularLocation>
</comment>